<dbReference type="Pfam" id="PF00893">
    <property type="entry name" value="Multi_Drug_Res"/>
    <property type="match status" value="1"/>
</dbReference>
<evidence type="ECO:0000313" key="10">
    <source>
        <dbReference type="Proteomes" id="UP000240509"/>
    </source>
</evidence>
<comment type="subcellular location">
    <subcellularLocation>
        <location evidence="1 7">Cell membrane</location>
        <topology evidence="1 7">Multi-pass membrane protein</topology>
    </subcellularLocation>
</comment>
<name>A0A2T4U6M4_9BACI</name>
<keyword evidence="4 7" id="KW-0812">Transmembrane</keyword>
<feature type="transmembrane region" description="Helical" evidence="8">
    <location>
        <begin position="28"/>
        <end position="51"/>
    </location>
</feature>
<evidence type="ECO:0000313" key="9">
    <source>
        <dbReference type="EMBL" id="PTL39053.1"/>
    </source>
</evidence>
<dbReference type="Proteomes" id="UP000240509">
    <property type="component" value="Unassembled WGS sequence"/>
</dbReference>
<dbReference type="EMBL" id="PZJJ01000010">
    <property type="protein sequence ID" value="PTL39053.1"/>
    <property type="molecule type" value="Genomic_DNA"/>
</dbReference>
<keyword evidence="2" id="KW-0813">Transport</keyword>
<keyword evidence="3" id="KW-1003">Cell membrane</keyword>
<protein>
    <submittedName>
        <fullName evidence="9">QacE family quaternary ammonium compound efflux SMR transporter</fullName>
    </submittedName>
</protein>
<dbReference type="GO" id="GO:0022857">
    <property type="term" value="F:transmembrane transporter activity"/>
    <property type="evidence" value="ECO:0007669"/>
    <property type="project" value="InterPro"/>
</dbReference>
<keyword evidence="10" id="KW-1185">Reference proteome</keyword>
<feature type="transmembrane region" description="Helical" evidence="8">
    <location>
        <begin position="86"/>
        <end position="105"/>
    </location>
</feature>
<comment type="similarity">
    <text evidence="7">Belongs to the drug/metabolite transporter (DMT) superfamily. Small multidrug resistance (SMR) (TC 2.A.7.1) family.</text>
</comment>
<evidence type="ECO:0000256" key="8">
    <source>
        <dbReference type="SAM" id="Phobius"/>
    </source>
</evidence>
<dbReference type="PANTHER" id="PTHR30561">
    <property type="entry name" value="SMR FAMILY PROTON-DEPENDENT DRUG EFFLUX TRANSPORTER SUGE"/>
    <property type="match status" value="1"/>
</dbReference>
<evidence type="ECO:0000256" key="2">
    <source>
        <dbReference type="ARBA" id="ARBA00022448"/>
    </source>
</evidence>
<comment type="caution">
    <text evidence="9">The sequence shown here is derived from an EMBL/GenBank/DDBJ whole genome shotgun (WGS) entry which is preliminary data.</text>
</comment>
<gene>
    <name evidence="9" type="ORF">C6Y45_07680</name>
</gene>
<evidence type="ECO:0000256" key="7">
    <source>
        <dbReference type="RuleBase" id="RU003942"/>
    </source>
</evidence>
<dbReference type="InterPro" id="IPR037185">
    <property type="entry name" value="EmrE-like"/>
</dbReference>
<dbReference type="AlphaFoldDB" id="A0A2T4U6M4"/>
<keyword evidence="5 8" id="KW-1133">Transmembrane helix</keyword>
<dbReference type="InterPro" id="IPR000390">
    <property type="entry name" value="Small_drug/metabolite_transptr"/>
</dbReference>
<dbReference type="InterPro" id="IPR045324">
    <property type="entry name" value="Small_multidrug_res"/>
</dbReference>
<dbReference type="Gene3D" id="1.10.3730.20">
    <property type="match status" value="1"/>
</dbReference>
<accession>A0A2T4U6M4</accession>
<evidence type="ECO:0000256" key="1">
    <source>
        <dbReference type="ARBA" id="ARBA00004651"/>
    </source>
</evidence>
<evidence type="ECO:0000256" key="3">
    <source>
        <dbReference type="ARBA" id="ARBA00022475"/>
    </source>
</evidence>
<dbReference type="OrthoDB" id="21828at2"/>
<dbReference type="PANTHER" id="PTHR30561:SF1">
    <property type="entry name" value="MULTIDRUG TRANSPORTER EMRE"/>
    <property type="match status" value="1"/>
</dbReference>
<organism evidence="9 10">
    <name type="scientific">Alkalicoccus saliphilus</name>
    <dbReference type="NCBI Taxonomy" id="200989"/>
    <lineage>
        <taxon>Bacteria</taxon>
        <taxon>Bacillati</taxon>
        <taxon>Bacillota</taxon>
        <taxon>Bacilli</taxon>
        <taxon>Bacillales</taxon>
        <taxon>Bacillaceae</taxon>
        <taxon>Alkalicoccus</taxon>
    </lineage>
</organism>
<dbReference type="GO" id="GO:0005886">
    <property type="term" value="C:plasma membrane"/>
    <property type="evidence" value="ECO:0007669"/>
    <property type="project" value="UniProtKB-SubCell"/>
</dbReference>
<evidence type="ECO:0000256" key="4">
    <source>
        <dbReference type="ARBA" id="ARBA00022692"/>
    </source>
</evidence>
<dbReference type="RefSeq" id="WP_107584654.1">
    <property type="nucleotide sequence ID" value="NZ_PZJJ01000010.1"/>
</dbReference>
<keyword evidence="6 8" id="KW-0472">Membrane</keyword>
<sequence>MWKYYLLLSGSIILEVIGASFMKLSDGFSNTGASITFIVLYFLSLALYIILTKRTELGIVNALWSGGGTVLVAVSGIMFLQESFSMTKFFGIACVVIGVIGLNLPKRKKHKETRKWKEAV</sequence>
<dbReference type="SUPFAM" id="SSF103481">
    <property type="entry name" value="Multidrug resistance efflux transporter EmrE"/>
    <property type="match status" value="1"/>
</dbReference>
<proteinExistence type="inferred from homology"/>
<evidence type="ECO:0000256" key="6">
    <source>
        <dbReference type="ARBA" id="ARBA00023136"/>
    </source>
</evidence>
<reference evidence="9 10" key="1">
    <citation type="submission" date="2018-03" db="EMBL/GenBank/DDBJ databases">
        <title>Alkalicoccus saliphilus sp. nov., isolated from a mineral pool.</title>
        <authorList>
            <person name="Zhao B."/>
        </authorList>
    </citation>
    <scope>NUCLEOTIDE SEQUENCE [LARGE SCALE GENOMIC DNA]</scope>
    <source>
        <strain evidence="9 10">6AG</strain>
    </source>
</reference>
<feature type="transmembrane region" description="Helical" evidence="8">
    <location>
        <begin position="58"/>
        <end position="80"/>
    </location>
</feature>
<evidence type="ECO:0000256" key="5">
    <source>
        <dbReference type="ARBA" id="ARBA00022989"/>
    </source>
</evidence>